<evidence type="ECO:0000313" key="10">
    <source>
        <dbReference type="WBParaSite" id="PTRK_0001740100.1"/>
    </source>
</evidence>
<comment type="function">
    <text evidence="8">Sodium-phosphate symporter.</text>
</comment>
<sequence length="493" mass="53616">MDTTTLLTLTTEKLTNFQHDMLWALIVGACIAFILGFGMGANDVANAFGTSVGSKVLTLVQAYILATIFETLGSILVGYNVTDAMRKNVIDTDLYINEPKVLLIGQIAILTGCATWLIIATVAKWPVSTTQGIVGSTVGMSMSMKGFQGIQWMEIVKIVISWFASPLLSGLISILIYTIVDHTVLRKDNPFVSGLNVLPYFYFVCLTFNTFAVIYSGSVIIGIPKIPIGISIAIAFGVGIITFFVVLFILKPRLRVWIEQRVPKDAYLDVTLKSSHTKKGEEDNISHTDEVHITTVAPVYEKQKMDGTVKGFFQWLLPLKDRQSPLQVLKIFSSIQVFTACFAGFAHGANDVANAIAPLSALISFYRDGNISQQGTTPIYVLLFGVLSICVGLWVMGHRVIQTVGQNMSEINPASGFTIEFGAAVTALLASKAGIPISTTHCLVGSVVFVGMIRSKEGIDWKIFKGIVFSWVVTLPTCGLISAGVMRLLYLTL</sequence>
<feature type="transmembrane region" description="Helical" evidence="8">
    <location>
        <begin position="101"/>
        <end position="123"/>
    </location>
</feature>
<evidence type="ECO:0000256" key="6">
    <source>
        <dbReference type="ARBA" id="ARBA00022989"/>
    </source>
</evidence>
<name>A0A0N5A664_PARTI</name>
<keyword evidence="3 8" id="KW-0813">Transport</keyword>
<keyword evidence="5 8" id="KW-0812">Transmembrane</keyword>
<feature type="transmembrane region" description="Helical" evidence="8">
    <location>
        <begin position="200"/>
        <end position="221"/>
    </location>
</feature>
<reference evidence="10" key="1">
    <citation type="submission" date="2017-02" db="UniProtKB">
        <authorList>
            <consortium name="WormBaseParasite"/>
        </authorList>
    </citation>
    <scope>IDENTIFICATION</scope>
</reference>
<feature type="transmembrane region" description="Helical" evidence="8">
    <location>
        <begin position="60"/>
        <end position="81"/>
    </location>
</feature>
<keyword evidence="4 8" id="KW-0592">Phosphate transport</keyword>
<evidence type="ECO:0000256" key="3">
    <source>
        <dbReference type="ARBA" id="ARBA00022448"/>
    </source>
</evidence>
<feature type="transmembrane region" description="Helical" evidence="8">
    <location>
        <begin position="467"/>
        <end position="490"/>
    </location>
</feature>
<organism evidence="9 10">
    <name type="scientific">Parastrongyloides trichosuri</name>
    <name type="common">Possum-specific nematode worm</name>
    <dbReference type="NCBI Taxonomy" id="131310"/>
    <lineage>
        <taxon>Eukaryota</taxon>
        <taxon>Metazoa</taxon>
        <taxon>Ecdysozoa</taxon>
        <taxon>Nematoda</taxon>
        <taxon>Chromadorea</taxon>
        <taxon>Rhabditida</taxon>
        <taxon>Tylenchina</taxon>
        <taxon>Panagrolaimomorpha</taxon>
        <taxon>Strongyloidoidea</taxon>
        <taxon>Strongyloididae</taxon>
        <taxon>Parastrongyloides</taxon>
    </lineage>
</organism>
<evidence type="ECO:0000313" key="9">
    <source>
        <dbReference type="Proteomes" id="UP000038045"/>
    </source>
</evidence>
<keyword evidence="6 8" id="KW-1133">Transmembrane helix</keyword>
<dbReference type="Pfam" id="PF01384">
    <property type="entry name" value="PHO4"/>
    <property type="match status" value="1"/>
</dbReference>
<feature type="transmembrane region" description="Helical" evidence="8">
    <location>
        <begin position="159"/>
        <end position="180"/>
    </location>
</feature>
<evidence type="ECO:0000256" key="5">
    <source>
        <dbReference type="ARBA" id="ARBA00022692"/>
    </source>
</evidence>
<protein>
    <recommendedName>
        <fullName evidence="8">Phosphate transporter</fullName>
    </recommendedName>
</protein>
<dbReference type="AlphaFoldDB" id="A0A0N5A664"/>
<dbReference type="GO" id="GO:0035435">
    <property type="term" value="P:phosphate ion transmembrane transport"/>
    <property type="evidence" value="ECO:0007669"/>
    <property type="project" value="TreeGrafter"/>
</dbReference>
<keyword evidence="7 8" id="KW-0472">Membrane</keyword>
<dbReference type="PANTHER" id="PTHR11101">
    <property type="entry name" value="PHOSPHATE TRANSPORTER"/>
    <property type="match status" value="1"/>
</dbReference>
<accession>A0A0N5A664</accession>
<evidence type="ECO:0000256" key="1">
    <source>
        <dbReference type="ARBA" id="ARBA00004141"/>
    </source>
</evidence>
<dbReference type="STRING" id="131310.A0A0N5A664"/>
<evidence type="ECO:0000256" key="8">
    <source>
        <dbReference type="RuleBase" id="RU363058"/>
    </source>
</evidence>
<feature type="transmembrane region" description="Helical" evidence="8">
    <location>
        <begin position="437"/>
        <end position="455"/>
    </location>
</feature>
<keyword evidence="9" id="KW-1185">Reference proteome</keyword>
<comment type="subcellular location">
    <subcellularLocation>
        <location evidence="1 8">Membrane</location>
        <topology evidence="1 8">Multi-pass membrane protein</topology>
    </subcellularLocation>
</comment>
<evidence type="ECO:0000256" key="2">
    <source>
        <dbReference type="ARBA" id="ARBA00009916"/>
    </source>
</evidence>
<evidence type="ECO:0000256" key="7">
    <source>
        <dbReference type="ARBA" id="ARBA00023136"/>
    </source>
</evidence>
<proteinExistence type="inferred from homology"/>
<dbReference type="WBParaSite" id="PTRK_0001740100.1">
    <property type="protein sequence ID" value="PTRK_0001740100.1"/>
    <property type="gene ID" value="PTRK_0001740100"/>
</dbReference>
<dbReference type="InterPro" id="IPR001204">
    <property type="entry name" value="Phos_transporter"/>
</dbReference>
<dbReference type="Proteomes" id="UP000038045">
    <property type="component" value="Unplaced"/>
</dbReference>
<feature type="transmembrane region" description="Helical" evidence="8">
    <location>
        <begin position="379"/>
        <end position="401"/>
    </location>
</feature>
<feature type="transmembrane region" description="Helical" evidence="8">
    <location>
        <begin position="228"/>
        <end position="250"/>
    </location>
</feature>
<comment type="similarity">
    <text evidence="2 8">Belongs to the inorganic phosphate transporter (PiT) (TC 2.A.20) family.</text>
</comment>
<feature type="transmembrane region" description="Helical" evidence="8">
    <location>
        <begin position="21"/>
        <end position="40"/>
    </location>
</feature>
<evidence type="ECO:0000256" key="4">
    <source>
        <dbReference type="ARBA" id="ARBA00022592"/>
    </source>
</evidence>
<dbReference type="GO" id="GO:0016020">
    <property type="term" value="C:membrane"/>
    <property type="evidence" value="ECO:0007669"/>
    <property type="project" value="UniProtKB-SubCell"/>
</dbReference>
<dbReference type="PANTHER" id="PTHR11101:SF67">
    <property type="entry name" value="PHOSPHATE TRANSPORTER"/>
    <property type="match status" value="1"/>
</dbReference>
<dbReference type="GO" id="GO:0005315">
    <property type="term" value="F:phosphate transmembrane transporter activity"/>
    <property type="evidence" value="ECO:0007669"/>
    <property type="project" value="InterPro"/>
</dbReference>